<dbReference type="AlphaFoldDB" id="A0A6B2L7I4"/>
<sequence length="349" mass="40479">MVGGSRYPCNAVVLTSVSTVFKAMLTGVWRDTKEVELHEESTVAPHFELFLDSLYGHQKAYNGHSLIPLLMLAHKYNVQHLLSTLSNDLVQLVQVENVVMLWGLSRKYTLKLEERLLRFSEENFKRLLLDEMDMEYWVEVLKRDGIEMRNEYSIFKRVLGLWGRHKERLSQGDITKLLDCVRFGNVHPMDILTKVLSSDILQRVPLEMVLKIVEQNTCKVLSVPLPLKPRRYLERNYETWNIALPIPQQQTYTSPAKLLNLFRITLQIDTHIIFIFQVMKPMSCNIKVGFLNTKLKKVIERGWTCNKTEKATRSYSLKYGDAMEIYEDGSGFMTDGMVTVVVAVWDKRG</sequence>
<dbReference type="InterPro" id="IPR000210">
    <property type="entry name" value="BTB/POZ_dom"/>
</dbReference>
<proteinExistence type="predicted"/>
<dbReference type="InterPro" id="IPR011333">
    <property type="entry name" value="SKP1/BTB/POZ_sf"/>
</dbReference>
<dbReference type="Pfam" id="PF00651">
    <property type="entry name" value="BTB"/>
    <property type="match status" value="1"/>
</dbReference>
<reference evidence="2" key="1">
    <citation type="journal article" date="2020" name="J. Eukaryot. Microbiol.">
        <title>De novo Sequencing, Assembly and Annotation of the Transcriptome for the Free-Living Testate Amoeba Arcella intermedia.</title>
        <authorList>
            <person name="Ribeiro G.M."/>
            <person name="Porfirio-Sousa A.L."/>
            <person name="Maurer-Alcala X.X."/>
            <person name="Katz L.A."/>
            <person name="Lahr D.J.G."/>
        </authorList>
    </citation>
    <scope>NUCLEOTIDE SEQUENCE</scope>
</reference>
<dbReference type="PANTHER" id="PTHR24410:SF23">
    <property type="entry name" value="BTB DOMAIN-CONTAINING PROTEIN-RELATED"/>
    <property type="match status" value="1"/>
</dbReference>
<dbReference type="InterPro" id="IPR011705">
    <property type="entry name" value="BACK"/>
</dbReference>
<protein>
    <recommendedName>
        <fullName evidence="1">BTB domain-containing protein</fullName>
    </recommendedName>
</protein>
<dbReference type="SUPFAM" id="SSF54695">
    <property type="entry name" value="POZ domain"/>
    <property type="match status" value="1"/>
</dbReference>
<accession>A0A6B2L7I4</accession>
<feature type="domain" description="BTB" evidence="1">
    <location>
        <begin position="1"/>
        <end position="55"/>
    </location>
</feature>
<dbReference type="EMBL" id="GIBP01003980">
    <property type="protein sequence ID" value="NDV32949.1"/>
    <property type="molecule type" value="Transcribed_RNA"/>
</dbReference>
<dbReference type="SMART" id="SM00225">
    <property type="entry name" value="BTB"/>
    <property type="match status" value="1"/>
</dbReference>
<dbReference type="Gene3D" id="1.25.40.420">
    <property type="match status" value="1"/>
</dbReference>
<dbReference type="Pfam" id="PF07707">
    <property type="entry name" value="BACK"/>
    <property type="match status" value="1"/>
</dbReference>
<dbReference type="PANTHER" id="PTHR24410">
    <property type="entry name" value="HL07962P-RELATED"/>
    <property type="match status" value="1"/>
</dbReference>
<organism evidence="2">
    <name type="scientific">Arcella intermedia</name>
    <dbReference type="NCBI Taxonomy" id="1963864"/>
    <lineage>
        <taxon>Eukaryota</taxon>
        <taxon>Amoebozoa</taxon>
        <taxon>Tubulinea</taxon>
        <taxon>Elardia</taxon>
        <taxon>Arcellinida</taxon>
        <taxon>Sphaerothecina</taxon>
        <taxon>Arcellidae</taxon>
        <taxon>Arcella</taxon>
    </lineage>
</organism>
<evidence type="ECO:0000259" key="1">
    <source>
        <dbReference type="PROSITE" id="PS50097"/>
    </source>
</evidence>
<dbReference type="InterPro" id="IPR051481">
    <property type="entry name" value="BTB-POZ/Galectin-3-binding"/>
</dbReference>
<dbReference type="PROSITE" id="PS50097">
    <property type="entry name" value="BTB"/>
    <property type="match status" value="1"/>
</dbReference>
<dbReference type="Gene3D" id="3.30.710.10">
    <property type="entry name" value="Potassium Channel Kv1.1, Chain A"/>
    <property type="match status" value="1"/>
</dbReference>
<name>A0A6B2L7I4_9EUKA</name>
<evidence type="ECO:0000313" key="2">
    <source>
        <dbReference type="EMBL" id="NDV32949.1"/>
    </source>
</evidence>